<dbReference type="Gene3D" id="3.90.1150.200">
    <property type="match status" value="1"/>
</dbReference>
<evidence type="ECO:0000313" key="2">
    <source>
        <dbReference type="Proteomes" id="UP000484164"/>
    </source>
</evidence>
<sequence length="122" mass="14106">MNPVEEYIDRRPAHEHALWIHIRWLILQSDEGVKEAIKWSLPVFALHNKQWIYLNPLKSGGLEVSFMNGAIEPVLASKLRVDGRKLVGSFVIPSLDEYNENDLLKIMQISKDALLKKMKKRS</sequence>
<keyword evidence="2" id="KW-1185">Reference proteome</keyword>
<organism evidence="1 2">
    <name type="scientific">Phaeocystidibacter marisrubri</name>
    <dbReference type="NCBI Taxonomy" id="1577780"/>
    <lineage>
        <taxon>Bacteria</taxon>
        <taxon>Pseudomonadati</taxon>
        <taxon>Bacteroidota</taxon>
        <taxon>Flavobacteriia</taxon>
        <taxon>Flavobacteriales</taxon>
        <taxon>Phaeocystidibacteraceae</taxon>
        <taxon>Phaeocystidibacter</taxon>
    </lineage>
</organism>
<dbReference type="Proteomes" id="UP000484164">
    <property type="component" value="Unassembled WGS sequence"/>
</dbReference>
<protein>
    <submittedName>
        <fullName evidence="1">DUF1801 domain-containing protein</fullName>
    </submittedName>
</protein>
<accession>A0A6L3ZFZ9</accession>
<name>A0A6L3ZFZ9_9FLAO</name>
<comment type="caution">
    <text evidence="1">The sequence shown here is derived from an EMBL/GenBank/DDBJ whole genome shotgun (WGS) entry which is preliminary data.</text>
</comment>
<evidence type="ECO:0000313" key="1">
    <source>
        <dbReference type="EMBL" id="KAB2815869.1"/>
    </source>
</evidence>
<reference evidence="1 2" key="1">
    <citation type="submission" date="2019-10" db="EMBL/GenBank/DDBJ databases">
        <title>Genome sequence of Phaeocystidibacter marisrubri JCM30614 (type strain).</title>
        <authorList>
            <person name="Bowman J.P."/>
        </authorList>
    </citation>
    <scope>NUCLEOTIDE SEQUENCE [LARGE SCALE GENOMIC DNA]</scope>
    <source>
        <strain evidence="1 2">JCM 30614</strain>
    </source>
</reference>
<gene>
    <name evidence="1" type="ORF">F8C82_09225</name>
</gene>
<dbReference type="AlphaFoldDB" id="A0A6L3ZFZ9"/>
<dbReference type="RefSeq" id="WP_151693298.1">
    <property type="nucleotide sequence ID" value="NZ_BMGX01000001.1"/>
</dbReference>
<dbReference type="OrthoDB" id="670608at2"/>
<dbReference type="SUPFAM" id="SSF159888">
    <property type="entry name" value="YdhG-like"/>
    <property type="match status" value="1"/>
</dbReference>
<dbReference type="EMBL" id="WBVQ01000002">
    <property type="protein sequence ID" value="KAB2815869.1"/>
    <property type="molecule type" value="Genomic_DNA"/>
</dbReference>
<proteinExistence type="predicted"/>